<dbReference type="Proteomes" id="UP001600888">
    <property type="component" value="Unassembled WGS sequence"/>
</dbReference>
<sequence>MRLNKIPLREDFISRTRTPSLSQACYCAKKKPRACIETPCEKDKQPTHLFVQATHETHQKENTTES</sequence>
<organism evidence="1 2">
    <name type="scientific">Diaporthe vaccinii</name>
    <dbReference type="NCBI Taxonomy" id="105482"/>
    <lineage>
        <taxon>Eukaryota</taxon>
        <taxon>Fungi</taxon>
        <taxon>Dikarya</taxon>
        <taxon>Ascomycota</taxon>
        <taxon>Pezizomycotina</taxon>
        <taxon>Sordariomycetes</taxon>
        <taxon>Sordariomycetidae</taxon>
        <taxon>Diaporthales</taxon>
        <taxon>Diaporthaceae</taxon>
        <taxon>Diaporthe</taxon>
        <taxon>Diaporthe eres species complex</taxon>
    </lineage>
</organism>
<dbReference type="EMBL" id="JBAWTH010000037">
    <property type="protein sequence ID" value="KAL2284341.1"/>
    <property type="molecule type" value="Genomic_DNA"/>
</dbReference>
<keyword evidence="2" id="KW-1185">Reference proteome</keyword>
<comment type="caution">
    <text evidence="1">The sequence shown here is derived from an EMBL/GenBank/DDBJ whole genome shotgun (WGS) entry which is preliminary data.</text>
</comment>
<reference evidence="1 2" key="1">
    <citation type="submission" date="2024-03" db="EMBL/GenBank/DDBJ databases">
        <title>A high-quality draft genome sequence of Diaporthe vaccinii, a causative agent of upright dieback and viscid rot disease in cranberry plants.</title>
        <authorList>
            <person name="Sarrasin M."/>
            <person name="Lang B.F."/>
            <person name="Burger G."/>
        </authorList>
    </citation>
    <scope>NUCLEOTIDE SEQUENCE [LARGE SCALE GENOMIC DNA]</scope>
    <source>
        <strain evidence="1 2">IS7</strain>
    </source>
</reference>
<name>A0ABR4EPH4_9PEZI</name>
<protein>
    <submittedName>
        <fullName evidence="1">Uncharacterized protein</fullName>
    </submittedName>
</protein>
<proteinExistence type="predicted"/>
<accession>A0ABR4EPH4</accession>
<evidence type="ECO:0000313" key="2">
    <source>
        <dbReference type="Proteomes" id="UP001600888"/>
    </source>
</evidence>
<evidence type="ECO:0000313" key="1">
    <source>
        <dbReference type="EMBL" id="KAL2284341.1"/>
    </source>
</evidence>
<gene>
    <name evidence="1" type="ORF">FJTKL_09043</name>
</gene>